<sequence>QRLAGLPEVEQDRVLLDLVRTHAAAVLGHGGPQAVEPTRAFKDLGFDSLTAVELRNRLNTATGLHLPPTLIFDYPTPATLVGLLRGELLGHQAITGPVARMVVSDDEPIAIVGMSCRFPGGVGSPEELWDLVAAGGDAVAGFPMDRGWDVEGLFDSDPERSGKSYVREGGFLYDAADFDAGFFGISPREALAMDPQQRLLLESSWEVFERAGVDPRVMRGTQTGIFAGVMYNDYGSRLLFGPGNLENFEGYLGNGSAASVVSGRVAYALGLEGPAVTVDTACSSSLVALHLACQALRRGECSLALAGGVAVMATPIIFVEFSRQRGLAVDGRCKPFAGAADGTGWGEGVGVLLLERLS</sequence>
<dbReference type="SMART" id="SM00823">
    <property type="entry name" value="PKS_PP"/>
    <property type="match status" value="1"/>
</dbReference>
<dbReference type="EMBL" id="JAXCEH010000080">
    <property type="protein sequence ID" value="MFA1559464.1"/>
    <property type="molecule type" value="Genomic_DNA"/>
</dbReference>
<evidence type="ECO:0000256" key="1">
    <source>
        <dbReference type="ARBA" id="ARBA00022450"/>
    </source>
</evidence>
<dbReference type="Gene3D" id="1.10.1200.10">
    <property type="entry name" value="ACP-like"/>
    <property type="match status" value="1"/>
</dbReference>
<dbReference type="PROSITE" id="PS50075">
    <property type="entry name" value="CARRIER"/>
    <property type="match status" value="1"/>
</dbReference>
<feature type="non-terminal residue" evidence="6">
    <location>
        <position position="358"/>
    </location>
</feature>
<dbReference type="SUPFAM" id="SSF53901">
    <property type="entry name" value="Thiolase-like"/>
    <property type="match status" value="1"/>
</dbReference>
<dbReference type="PROSITE" id="PS00012">
    <property type="entry name" value="PHOSPHOPANTETHEINE"/>
    <property type="match status" value="1"/>
</dbReference>
<dbReference type="CDD" id="cd00833">
    <property type="entry name" value="PKS"/>
    <property type="match status" value="1"/>
</dbReference>
<evidence type="ECO:0000256" key="3">
    <source>
        <dbReference type="ARBA" id="ARBA00022679"/>
    </source>
</evidence>
<evidence type="ECO:0000256" key="2">
    <source>
        <dbReference type="ARBA" id="ARBA00022553"/>
    </source>
</evidence>
<name>A0ABV4R9B8_9ACTN</name>
<feature type="non-terminal residue" evidence="6">
    <location>
        <position position="1"/>
    </location>
</feature>
<dbReference type="SUPFAM" id="SSF47336">
    <property type="entry name" value="ACP-like"/>
    <property type="match status" value="1"/>
</dbReference>
<protein>
    <submittedName>
        <fullName evidence="6">Type I polyketide synthase</fullName>
    </submittedName>
</protein>
<feature type="domain" description="Ketosynthase family 3 (KS3)" evidence="5">
    <location>
        <begin position="106"/>
        <end position="358"/>
    </location>
</feature>
<dbReference type="PANTHER" id="PTHR43775">
    <property type="entry name" value="FATTY ACID SYNTHASE"/>
    <property type="match status" value="1"/>
</dbReference>
<proteinExistence type="predicted"/>
<accession>A0ABV4R9B8</accession>
<gene>
    <name evidence="6" type="ORF">SM436_37755</name>
</gene>
<evidence type="ECO:0000313" key="6">
    <source>
        <dbReference type="EMBL" id="MFA1559464.1"/>
    </source>
</evidence>
<dbReference type="InterPro" id="IPR036736">
    <property type="entry name" value="ACP-like_sf"/>
</dbReference>
<dbReference type="InterPro" id="IPR009081">
    <property type="entry name" value="PP-bd_ACP"/>
</dbReference>
<keyword evidence="3" id="KW-0808">Transferase</keyword>
<dbReference type="InterPro" id="IPR050091">
    <property type="entry name" value="PKS_NRPS_Biosynth_Enz"/>
</dbReference>
<organism evidence="6 7">
    <name type="scientific">Actinomadura chokoriensis</name>
    <dbReference type="NCBI Taxonomy" id="454156"/>
    <lineage>
        <taxon>Bacteria</taxon>
        <taxon>Bacillati</taxon>
        <taxon>Actinomycetota</taxon>
        <taxon>Actinomycetes</taxon>
        <taxon>Streptosporangiales</taxon>
        <taxon>Thermomonosporaceae</taxon>
        <taxon>Actinomadura</taxon>
    </lineage>
</organism>
<dbReference type="PROSITE" id="PS52004">
    <property type="entry name" value="KS3_2"/>
    <property type="match status" value="1"/>
</dbReference>
<dbReference type="InterPro" id="IPR018201">
    <property type="entry name" value="Ketoacyl_synth_AS"/>
</dbReference>
<dbReference type="InterPro" id="IPR006162">
    <property type="entry name" value="Ppantetheine_attach_site"/>
</dbReference>
<reference evidence="6 7" key="1">
    <citation type="submission" date="2023-11" db="EMBL/GenBank/DDBJ databases">
        <title>Actinomadura monticuli sp. nov., isolated from volcanic ash.</title>
        <authorList>
            <person name="Lee S.D."/>
            <person name="Yang H."/>
            <person name="Kim I.S."/>
        </authorList>
    </citation>
    <scope>NUCLEOTIDE SEQUENCE [LARGE SCALE GENOMIC DNA]</scope>
    <source>
        <strain evidence="6 7">DSM 45346</strain>
    </source>
</reference>
<dbReference type="Gene3D" id="3.40.47.10">
    <property type="match status" value="1"/>
</dbReference>
<dbReference type="InterPro" id="IPR020806">
    <property type="entry name" value="PKS_PP-bd"/>
</dbReference>
<comment type="caution">
    <text evidence="6">The sequence shown here is derived from an EMBL/GenBank/DDBJ whole genome shotgun (WGS) entry which is preliminary data.</text>
</comment>
<dbReference type="Pfam" id="PF00550">
    <property type="entry name" value="PP-binding"/>
    <property type="match status" value="1"/>
</dbReference>
<keyword evidence="2" id="KW-0597">Phosphoprotein</keyword>
<evidence type="ECO:0000313" key="7">
    <source>
        <dbReference type="Proteomes" id="UP001569904"/>
    </source>
</evidence>
<dbReference type="SMART" id="SM00825">
    <property type="entry name" value="PKS_KS"/>
    <property type="match status" value="1"/>
</dbReference>
<dbReference type="SMART" id="SM01294">
    <property type="entry name" value="PKS_PP_betabranch"/>
    <property type="match status" value="1"/>
</dbReference>
<dbReference type="RefSeq" id="WP_371946481.1">
    <property type="nucleotide sequence ID" value="NZ_JAXCEH010000080.1"/>
</dbReference>
<dbReference type="InterPro" id="IPR014030">
    <property type="entry name" value="Ketoacyl_synth_N"/>
</dbReference>
<dbReference type="PANTHER" id="PTHR43775:SF51">
    <property type="entry name" value="INACTIVE PHENOLPHTHIOCEROL SYNTHESIS POLYKETIDE SYNTHASE TYPE I PKS1-RELATED"/>
    <property type="match status" value="1"/>
</dbReference>
<keyword evidence="7" id="KW-1185">Reference proteome</keyword>
<dbReference type="Proteomes" id="UP001569904">
    <property type="component" value="Unassembled WGS sequence"/>
</dbReference>
<evidence type="ECO:0000259" key="4">
    <source>
        <dbReference type="PROSITE" id="PS50075"/>
    </source>
</evidence>
<dbReference type="Pfam" id="PF00109">
    <property type="entry name" value="ketoacyl-synt"/>
    <property type="match status" value="1"/>
</dbReference>
<evidence type="ECO:0000259" key="5">
    <source>
        <dbReference type="PROSITE" id="PS52004"/>
    </source>
</evidence>
<dbReference type="InterPro" id="IPR016039">
    <property type="entry name" value="Thiolase-like"/>
</dbReference>
<keyword evidence="1" id="KW-0596">Phosphopantetheine</keyword>
<dbReference type="PROSITE" id="PS00606">
    <property type="entry name" value="KS3_1"/>
    <property type="match status" value="1"/>
</dbReference>
<dbReference type="InterPro" id="IPR020841">
    <property type="entry name" value="PKS_Beta-ketoAc_synthase_dom"/>
</dbReference>
<feature type="domain" description="Carrier" evidence="4">
    <location>
        <begin position="13"/>
        <end position="88"/>
    </location>
</feature>